<evidence type="ECO:0000259" key="10">
    <source>
        <dbReference type="Pfam" id="PF02449"/>
    </source>
</evidence>
<feature type="binding site" evidence="8">
    <location>
        <position position="316"/>
    </location>
    <ligand>
        <name>substrate</name>
    </ligand>
</feature>
<dbReference type="EMBL" id="SRRO01000001">
    <property type="protein sequence ID" value="TGN64044.1"/>
    <property type="molecule type" value="Genomic_DNA"/>
</dbReference>
<accession>A0A4Z1C1G7</accession>
<evidence type="ECO:0000256" key="7">
    <source>
        <dbReference type="PIRSR" id="PIRSR001084-1"/>
    </source>
</evidence>
<dbReference type="SUPFAM" id="SSF52317">
    <property type="entry name" value="Class I glutamine amidotransferase-like"/>
    <property type="match status" value="1"/>
</dbReference>
<dbReference type="InterPro" id="IPR013780">
    <property type="entry name" value="Glyco_hydro_b"/>
</dbReference>
<dbReference type="SUPFAM" id="SSF51445">
    <property type="entry name" value="(Trans)glycosidases"/>
    <property type="match status" value="1"/>
</dbReference>
<dbReference type="OrthoDB" id="9800974at2"/>
<reference evidence="13 14" key="1">
    <citation type="submission" date="2019-04" db="EMBL/GenBank/DDBJ databases">
        <title>Three New Species of Nocardioides, Nocardioides euryhalodurans sp. nov., Nocardioides seonyuensis sp. nov. and Nocardioides eburneoflavus sp. nov. Isolated from Soil.</title>
        <authorList>
            <person name="Roh S.G."/>
            <person name="Lee C."/>
            <person name="Kim M.-K."/>
            <person name="Kim S.B."/>
        </authorList>
    </citation>
    <scope>NUCLEOTIDE SEQUENCE [LARGE SCALE GENOMIC DNA]</scope>
    <source>
        <strain evidence="13 14">MMS17-SY213</strain>
    </source>
</reference>
<feature type="active site" description="Proton donor" evidence="7">
    <location>
        <position position="149"/>
    </location>
</feature>
<evidence type="ECO:0000256" key="4">
    <source>
        <dbReference type="ARBA" id="ARBA00022801"/>
    </source>
</evidence>
<dbReference type="Pfam" id="PF02449">
    <property type="entry name" value="Glyco_hydro_42"/>
    <property type="match status" value="1"/>
</dbReference>
<feature type="domain" description="Beta-galactosidase trimerisation" evidence="11">
    <location>
        <begin position="397"/>
        <end position="601"/>
    </location>
</feature>
<dbReference type="RefSeq" id="WP_135838574.1">
    <property type="nucleotide sequence ID" value="NZ_SRRO01000001.1"/>
</dbReference>
<keyword evidence="5 6" id="KW-0326">Glycosidase</keyword>
<proteinExistence type="inferred from homology"/>
<dbReference type="GO" id="GO:0004565">
    <property type="term" value="F:beta-galactosidase activity"/>
    <property type="evidence" value="ECO:0007669"/>
    <property type="project" value="UniProtKB-EC"/>
</dbReference>
<evidence type="ECO:0000313" key="13">
    <source>
        <dbReference type="EMBL" id="TGN64044.1"/>
    </source>
</evidence>
<dbReference type="GO" id="GO:0046872">
    <property type="term" value="F:metal ion binding"/>
    <property type="evidence" value="ECO:0007669"/>
    <property type="project" value="UniProtKB-KW"/>
</dbReference>
<evidence type="ECO:0000256" key="2">
    <source>
        <dbReference type="ARBA" id="ARBA00005940"/>
    </source>
</evidence>
<comment type="caution">
    <text evidence="13">The sequence shown here is derived from an EMBL/GenBank/DDBJ whole genome shotgun (WGS) entry which is preliminary data.</text>
</comment>
<dbReference type="GO" id="GO:0006012">
    <property type="term" value="P:galactose metabolic process"/>
    <property type="evidence" value="ECO:0007669"/>
    <property type="project" value="InterPro"/>
</dbReference>
<dbReference type="PANTHER" id="PTHR36447:SF1">
    <property type="entry name" value="BETA-GALACTOSIDASE GANA"/>
    <property type="match status" value="1"/>
</dbReference>
<keyword evidence="9" id="KW-0479">Metal-binding</keyword>
<evidence type="ECO:0000256" key="6">
    <source>
        <dbReference type="PIRNR" id="PIRNR001084"/>
    </source>
</evidence>
<dbReference type="InterPro" id="IPR013738">
    <property type="entry name" value="Beta_galactosidase_Trimer"/>
</dbReference>
<sequence>MPTSLPALAFGGDYNPEQWPAAAHAEDRDLMGEAGVDLVTLAVFSWAWLQPGPDQWEFGWLDRQMDDLHAAGVKVDLATATASPPPWLTHRHPEMLPVTADGRTLWPGGRQSFCPSSPVYREHALALCTAMAERYHDHPALALWHVSNELGCHNARCYCDTSAAAFRTWLRARYDDDVARLNHAWGTAFWSQRYDDFEQVLPPRSAPTHANPTQQLDFARFSSDQLLDNFVVERDVLHRLSPGVPVTTNFMVMRQTPQMDYLRWGRELDVVSNDHYLIAAEDDGHRELAFSADLTRGTAGGRPWLLMEHSTSAVNWQPRNRAKRPGEMIRNSLSHVAHGADAVLFFQWRASRAGAEKFHSGLLPHAGTDTRQWREVVELSRLLDAVEEVSGSTARNDAAILFDYEAWWGCELDSHPSTDVHYRDRAEDLHRSLSARGVGIDVVHPSADLAAYRLVVVPTLYLVSDATVTALTAAAEAGATVVITYFSGIVDEHDHIRLGGYPGAFRDLLGVRTTELMPLLAGETVRVDGLGGDAVSADTWAEDLELAGAEAVASYVDGPAAGLPAVTRREVGAGVAWYVATRLDRGGTDRLVDRLVAETRIGTLPGAADLVEVTRRVGRDASWLFVINHGDAPAAVDVHGTDLVTGRDVTGDLAVPAGGVAVVRESARESARAAAASDGGS</sequence>
<dbReference type="PANTHER" id="PTHR36447">
    <property type="entry name" value="BETA-GALACTOSIDASE GANA"/>
    <property type="match status" value="1"/>
</dbReference>
<evidence type="ECO:0000256" key="9">
    <source>
        <dbReference type="PIRSR" id="PIRSR001084-3"/>
    </source>
</evidence>
<feature type="domain" description="Glycoside hydrolase family 42 N-terminal" evidence="10">
    <location>
        <begin position="13"/>
        <end position="383"/>
    </location>
</feature>
<dbReference type="EC" id="3.2.1.23" evidence="3 6"/>
<dbReference type="InterPro" id="IPR017853">
    <property type="entry name" value="GH"/>
</dbReference>
<dbReference type="InterPro" id="IPR013739">
    <property type="entry name" value="Beta_galactosidase_C"/>
</dbReference>
<feature type="binding site" evidence="8">
    <location>
        <position position="110"/>
    </location>
    <ligand>
        <name>substrate</name>
    </ligand>
</feature>
<feature type="binding site" evidence="8">
    <location>
        <position position="148"/>
    </location>
    <ligand>
        <name>substrate</name>
    </ligand>
</feature>
<gene>
    <name evidence="13" type="ORF">EXE59_08825</name>
</gene>
<dbReference type="InterPro" id="IPR003476">
    <property type="entry name" value="Glyco_hydro_42"/>
</dbReference>
<dbReference type="Gene3D" id="3.40.50.880">
    <property type="match status" value="1"/>
</dbReference>
<evidence type="ECO:0000259" key="12">
    <source>
        <dbReference type="Pfam" id="PF08533"/>
    </source>
</evidence>
<dbReference type="Gene3D" id="3.20.20.80">
    <property type="entry name" value="Glycosidases"/>
    <property type="match status" value="1"/>
</dbReference>
<protein>
    <recommendedName>
        <fullName evidence="3 6">Beta-galactosidase</fullName>
        <shortName evidence="6">Beta-gal</shortName>
        <ecNumber evidence="3 6">3.2.1.23</ecNumber>
    </recommendedName>
</protein>
<keyword evidence="4 6" id="KW-0378">Hydrolase</keyword>
<feature type="binding site" evidence="9">
    <location>
        <position position="157"/>
    </location>
    <ligand>
        <name>Zn(2+)</name>
        <dbReference type="ChEBI" id="CHEBI:29105"/>
    </ligand>
</feature>
<dbReference type="Proteomes" id="UP000297496">
    <property type="component" value="Unassembled WGS sequence"/>
</dbReference>
<evidence type="ECO:0000256" key="5">
    <source>
        <dbReference type="ARBA" id="ARBA00023295"/>
    </source>
</evidence>
<feature type="binding site" evidence="9">
    <location>
        <position position="114"/>
    </location>
    <ligand>
        <name>Zn(2+)</name>
        <dbReference type="ChEBI" id="CHEBI:29105"/>
    </ligand>
</feature>
<feature type="active site" description="Nucleophile" evidence="7">
    <location>
        <position position="308"/>
    </location>
</feature>
<evidence type="ECO:0000256" key="1">
    <source>
        <dbReference type="ARBA" id="ARBA00001412"/>
    </source>
</evidence>
<keyword evidence="14" id="KW-1185">Reference proteome</keyword>
<dbReference type="AlphaFoldDB" id="A0A4Z1C1G7"/>
<dbReference type="InterPro" id="IPR013529">
    <property type="entry name" value="Glyco_hydro_42_N"/>
</dbReference>
<evidence type="ECO:0000259" key="11">
    <source>
        <dbReference type="Pfam" id="PF08532"/>
    </source>
</evidence>
<dbReference type="Gene3D" id="2.60.40.1180">
    <property type="entry name" value="Golgi alpha-mannosidase II"/>
    <property type="match status" value="1"/>
</dbReference>
<dbReference type="PIRSF" id="PIRSF001084">
    <property type="entry name" value="B-galactosidase"/>
    <property type="match status" value="1"/>
</dbReference>
<feature type="domain" description="Beta-galactosidase C-terminal" evidence="12">
    <location>
        <begin position="611"/>
        <end position="665"/>
    </location>
</feature>
<dbReference type="GO" id="GO:0009341">
    <property type="term" value="C:beta-galactosidase complex"/>
    <property type="evidence" value="ECO:0007669"/>
    <property type="project" value="InterPro"/>
</dbReference>
<feature type="binding site" evidence="9">
    <location>
        <position position="159"/>
    </location>
    <ligand>
        <name>Zn(2+)</name>
        <dbReference type="ChEBI" id="CHEBI:29105"/>
    </ligand>
</feature>
<organism evidence="13 14">
    <name type="scientific">Nocardioides eburneiflavus</name>
    <dbReference type="NCBI Taxonomy" id="2518372"/>
    <lineage>
        <taxon>Bacteria</taxon>
        <taxon>Bacillati</taxon>
        <taxon>Actinomycetota</taxon>
        <taxon>Actinomycetes</taxon>
        <taxon>Propionibacteriales</taxon>
        <taxon>Nocardioidaceae</taxon>
        <taxon>Nocardioides</taxon>
    </lineage>
</organism>
<dbReference type="InterPro" id="IPR029062">
    <property type="entry name" value="Class_I_gatase-like"/>
</dbReference>
<dbReference type="CDD" id="cd03143">
    <property type="entry name" value="A4_beta-galactosidase_middle_domain"/>
    <property type="match status" value="1"/>
</dbReference>
<comment type="similarity">
    <text evidence="2 6">Belongs to the glycosyl hydrolase 42 family.</text>
</comment>
<evidence type="ECO:0000256" key="8">
    <source>
        <dbReference type="PIRSR" id="PIRSR001084-2"/>
    </source>
</evidence>
<name>A0A4Z1C1G7_9ACTN</name>
<comment type="catalytic activity">
    <reaction evidence="1 6">
        <text>Hydrolysis of terminal non-reducing beta-D-galactose residues in beta-D-galactosides.</text>
        <dbReference type="EC" id="3.2.1.23"/>
    </reaction>
</comment>
<keyword evidence="9" id="KW-0862">Zinc</keyword>
<evidence type="ECO:0000313" key="14">
    <source>
        <dbReference type="Proteomes" id="UP000297496"/>
    </source>
</evidence>
<dbReference type="Pfam" id="PF08533">
    <property type="entry name" value="Glyco_hydro_42C"/>
    <property type="match status" value="1"/>
</dbReference>
<dbReference type="Pfam" id="PF08532">
    <property type="entry name" value="Glyco_hydro_42M"/>
    <property type="match status" value="1"/>
</dbReference>
<evidence type="ECO:0000256" key="3">
    <source>
        <dbReference type="ARBA" id="ARBA00012756"/>
    </source>
</evidence>